<organism evidence="2">
    <name type="scientific">Culex pipiens</name>
    <name type="common">House mosquito</name>
    <dbReference type="NCBI Taxonomy" id="7175"/>
    <lineage>
        <taxon>Eukaryota</taxon>
        <taxon>Metazoa</taxon>
        <taxon>Ecdysozoa</taxon>
        <taxon>Arthropoda</taxon>
        <taxon>Hexapoda</taxon>
        <taxon>Insecta</taxon>
        <taxon>Pterygota</taxon>
        <taxon>Neoptera</taxon>
        <taxon>Endopterygota</taxon>
        <taxon>Diptera</taxon>
        <taxon>Nematocera</taxon>
        <taxon>Culicoidea</taxon>
        <taxon>Culicidae</taxon>
        <taxon>Culicinae</taxon>
        <taxon>Culicini</taxon>
        <taxon>Culex</taxon>
        <taxon>Culex</taxon>
    </lineage>
</organism>
<evidence type="ECO:0000256" key="1">
    <source>
        <dbReference type="SAM" id="MobiDB-lite"/>
    </source>
</evidence>
<feature type="region of interest" description="Disordered" evidence="1">
    <location>
        <begin position="1"/>
        <end position="31"/>
    </location>
</feature>
<proteinExistence type="predicted"/>
<name>A0A8D8AI69_CULPI</name>
<feature type="compositionally biased region" description="Basic and acidic residues" evidence="1">
    <location>
        <begin position="12"/>
        <end position="29"/>
    </location>
</feature>
<feature type="region of interest" description="Disordered" evidence="1">
    <location>
        <begin position="81"/>
        <end position="108"/>
    </location>
</feature>
<dbReference type="EMBL" id="HBUE01033096">
    <property type="protein sequence ID" value="CAG6457659.1"/>
    <property type="molecule type" value="Transcribed_RNA"/>
</dbReference>
<feature type="compositionally biased region" description="Low complexity" evidence="1">
    <location>
        <begin position="94"/>
        <end position="108"/>
    </location>
</feature>
<sequence>MVRFQGAQTADDPDRSSDGREVPPERDPQPKVQLFHLPAAGAVRAVSVLSESVLPDHGRQPVHPGHPDRLPVHVLGSAGLRAGRDDLSRGGGRSAAAQARSRSQLAKV</sequence>
<accession>A0A8D8AI69</accession>
<evidence type="ECO:0000313" key="2">
    <source>
        <dbReference type="EMBL" id="CAG6457659.1"/>
    </source>
</evidence>
<dbReference type="AlphaFoldDB" id="A0A8D8AI69"/>
<protein>
    <submittedName>
        <fullName evidence="2">(northern house mosquito) hypothetical protein</fullName>
    </submittedName>
</protein>
<reference evidence="2" key="1">
    <citation type="submission" date="2021-05" db="EMBL/GenBank/DDBJ databases">
        <authorList>
            <person name="Alioto T."/>
            <person name="Alioto T."/>
            <person name="Gomez Garrido J."/>
        </authorList>
    </citation>
    <scope>NUCLEOTIDE SEQUENCE</scope>
</reference>